<feature type="domain" description="Reverse transcriptase zinc-binding" evidence="1">
    <location>
        <begin position="10"/>
        <end position="40"/>
    </location>
</feature>
<dbReference type="InterPro" id="IPR026960">
    <property type="entry name" value="RVT-Znf"/>
</dbReference>
<reference evidence="2" key="2">
    <citation type="journal article" date="2015" name="Data Brief">
        <title>Shoot transcriptome of the giant reed, Arundo donax.</title>
        <authorList>
            <person name="Barrero R.A."/>
            <person name="Guerrero F.D."/>
            <person name="Moolhuijzen P."/>
            <person name="Goolsby J.A."/>
            <person name="Tidwell J."/>
            <person name="Bellgard S.E."/>
            <person name="Bellgard M.I."/>
        </authorList>
    </citation>
    <scope>NUCLEOTIDE SEQUENCE</scope>
    <source>
        <tissue evidence="2">Shoot tissue taken approximately 20 cm above the soil surface</tissue>
    </source>
</reference>
<accession>A0A0A9CMM6</accession>
<dbReference type="AlphaFoldDB" id="A0A0A9CMM6"/>
<dbReference type="Pfam" id="PF13966">
    <property type="entry name" value="zf-RVT"/>
    <property type="match status" value="1"/>
</dbReference>
<evidence type="ECO:0000259" key="1">
    <source>
        <dbReference type="Pfam" id="PF13966"/>
    </source>
</evidence>
<reference evidence="2" key="1">
    <citation type="submission" date="2014-09" db="EMBL/GenBank/DDBJ databases">
        <authorList>
            <person name="Magalhaes I.L.F."/>
            <person name="Oliveira U."/>
            <person name="Santos F.R."/>
            <person name="Vidigal T.H.D.A."/>
            <person name="Brescovit A.D."/>
            <person name="Santos A.J."/>
        </authorList>
    </citation>
    <scope>NUCLEOTIDE SEQUENCE</scope>
    <source>
        <tissue evidence="2">Shoot tissue taken approximately 20 cm above the soil surface</tissue>
    </source>
</reference>
<sequence>MHIFKAKLPKWQGDPSCYFCSQPEAVDHLLFGCSVAKVVWGCYLYALELGIELLTLNNSGLGLKQPYLGWGGVGWGRKGSYCKKDYVCAQCVWHGCNSFYGQYAILDLVFVVSPTLPQVLCLEAR</sequence>
<dbReference type="EMBL" id="GBRH01222207">
    <property type="protein sequence ID" value="JAD75688.1"/>
    <property type="molecule type" value="Transcribed_RNA"/>
</dbReference>
<name>A0A0A9CMM6_ARUDO</name>
<proteinExistence type="predicted"/>
<organism evidence="2">
    <name type="scientific">Arundo donax</name>
    <name type="common">Giant reed</name>
    <name type="synonym">Donax arundinaceus</name>
    <dbReference type="NCBI Taxonomy" id="35708"/>
    <lineage>
        <taxon>Eukaryota</taxon>
        <taxon>Viridiplantae</taxon>
        <taxon>Streptophyta</taxon>
        <taxon>Embryophyta</taxon>
        <taxon>Tracheophyta</taxon>
        <taxon>Spermatophyta</taxon>
        <taxon>Magnoliopsida</taxon>
        <taxon>Liliopsida</taxon>
        <taxon>Poales</taxon>
        <taxon>Poaceae</taxon>
        <taxon>PACMAD clade</taxon>
        <taxon>Arundinoideae</taxon>
        <taxon>Arundineae</taxon>
        <taxon>Arundo</taxon>
    </lineage>
</organism>
<evidence type="ECO:0000313" key="2">
    <source>
        <dbReference type="EMBL" id="JAD75688.1"/>
    </source>
</evidence>
<protein>
    <recommendedName>
        <fullName evidence="1">Reverse transcriptase zinc-binding domain-containing protein</fullName>
    </recommendedName>
</protein>